<dbReference type="Proteomes" id="UP000027821">
    <property type="component" value="Unassembled WGS sequence"/>
</dbReference>
<protein>
    <submittedName>
        <fullName evidence="1">Uncharacterized protein</fullName>
    </submittedName>
</protein>
<comment type="caution">
    <text evidence="1">The sequence shown here is derived from an EMBL/GenBank/DDBJ whole genome shotgun (WGS) entry which is preliminary data.</text>
</comment>
<dbReference type="STRING" id="1048983.EL17_19150"/>
<evidence type="ECO:0000313" key="1">
    <source>
        <dbReference type="EMBL" id="KEO72034.1"/>
    </source>
</evidence>
<proteinExistence type="predicted"/>
<keyword evidence="2" id="KW-1185">Reference proteome</keyword>
<evidence type="ECO:0000313" key="2">
    <source>
        <dbReference type="Proteomes" id="UP000027821"/>
    </source>
</evidence>
<sequence length="72" mass="8299">MRPLLIIVYLFFTYQLKAFGQEEKLYISARIGAPTYKWNVDGNFDMLSTQNSGLWALSFLSCKRRKAIGDSD</sequence>
<organism evidence="1 2">
    <name type="scientific">Anditalea andensis</name>
    <dbReference type="NCBI Taxonomy" id="1048983"/>
    <lineage>
        <taxon>Bacteria</taxon>
        <taxon>Pseudomonadati</taxon>
        <taxon>Bacteroidota</taxon>
        <taxon>Cytophagia</taxon>
        <taxon>Cytophagales</taxon>
        <taxon>Cytophagaceae</taxon>
        <taxon>Anditalea</taxon>
    </lineage>
</organism>
<dbReference type="AlphaFoldDB" id="A0A074KSZ3"/>
<gene>
    <name evidence="1" type="ORF">EL17_19150</name>
</gene>
<reference evidence="1 2" key="1">
    <citation type="submission" date="2014-04" db="EMBL/GenBank/DDBJ databases">
        <title>Characterization and application of a salt tolerant electro-active bacterium.</title>
        <authorList>
            <person name="Yang L."/>
            <person name="Wei S."/>
            <person name="Tay Q.X.M."/>
        </authorList>
    </citation>
    <scope>NUCLEOTIDE SEQUENCE [LARGE SCALE GENOMIC DNA]</scope>
    <source>
        <strain evidence="1 2">LY1</strain>
    </source>
</reference>
<name>A0A074KSZ3_9BACT</name>
<dbReference type="EMBL" id="JMIH01000028">
    <property type="protein sequence ID" value="KEO72034.1"/>
    <property type="molecule type" value="Genomic_DNA"/>
</dbReference>
<accession>A0A074KSZ3</accession>